<dbReference type="Pfam" id="PF01488">
    <property type="entry name" value="Shikimate_DH"/>
    <property type="match status" value="1"/>
</dbReference>
<accession>A0A484H7G8</accession>
<dbReference type="InterPro" id="IPR036291">
    <property type="entry name" value="NAD(P)-bd_dom_sf"/>
</dbReference>
<dbReference type="GO" id="GO:0050661">
    <property type="term" value="F:NADP binding"/>
    <property type="evidence" value="ECO:0007669"/>
    <property type="project" value="InterPro"/>
</dbReference>
<keyword evidence="2" id="KW-0028">Amino-acid biosynthesis</keyword>
<dbReference type="HAMAP" id="MF_00222">
    <property type="entry name" value="Shikimate_DH_AroE"/>
    <property type="match status" value="1"/>
</dbReference>
<dbReference type="GO" id="GO:0004764">
    <property type="term" value="F:shikimate 3-dehydrogenase (NADP+) activity"/>
    <property type="evidence" value="ECO:0007669"/>
    <property type="project" value="UniProtKB-EC"/>
</dbReference>
<dbReference type="GO" id="GO:0009423">
    <property type="term" value="P:chorismate biosynthetic process"/>
    <property type="evidence" value="ECO:0007669"/>
    <property type="project" value="UniProtKB-UniPathway"/>
</dbReference>
<dbReference type="NCBIfam" id="TIGR00507">
    <property type="entry name" value="aroE"/>
    <property type="match status" value="1"/>
</dbReference>
<proteinExistence type="inferred from homology"/>
<dbReference type="InterPro" id="IPR013708">
    <property type="entry name" value="Shikimate_DH-bd_N"/>
</dbReference>
<dbReference type="AlphaFoldDB" id="A0A484H7G8"/>
<evidence type="ECO:0000259" key="7">
    <source>
        <dbReference type="Pfam" id="PF08501"/>
    </source>
</evidence>
<organism evidence="8">
    <name type="scientific">invertebrate metagenome</name>
    <dbReference type="NCBI Taxonomy" id="1711999"/>
    <lineage>
        <taxon>unclassified sequences</taxon>
        <taxon>metagenomes</taxon>
        <taxon>organismal metagenomes</taxon>
    </lineage>
</organism>
<dbReference type="InterPro" id="IPR011342">
    <property type="entry name" value="Shikimate_DH"/>
</dbReference>
<dbReference type="PANTHER" id="PTHR21089:SF1">
    <property type="entry name" value="BIFUNCTIONAL 3-DEHYDROQUINATE DEHYDRATASE_SHIKIMATE DEHYDROGENASE, CHLOROPLASTIC"/>
    <property type="match status" value="1"/>
</dbReference>
<feature type="domain" description="Shikimate dehydrogenase substrate binding N-terminal" evidence="7">
    <location>
        <begin position="15"/>
        <end position="97"/>
    </location>
</feature>
<dbReference type="SUPFAM" id="SSF53223">
    <property type="entry name" value="Aminoacid dehydrogenase-like, N-terminal domain"/>
    <property type="match status" value="1"/>
</dbReference>
<evidence type="ECO:0000259" key="6">
    <source>
        <dbReference type="Pfam" id="PF01488"/>
    </source>
</evidence>
<reference evidence="8" key="1">
    <citation type="submission" date="2018-10" db="EMBL/GenBank/DDBJ databases">
        <authorList>
            <person name="Gruber-Vodicka H."/>
            <person name="Jaeckle O."/>
        </authorList>
    </citation>
    <scope>NUCLEOTIDE SEQUENCE</scope>
</reference>
<dbReference type="Pfam" id="PF08501">
    <property type="entry name" value="Shikimate_dh_N"/>
    <property type="match status" value="1"/>
</dbReference>
<name>A0A484H7G8_9ZZZZ</name>
<evidence type="ECO:0000256" key="5">
    <source>
        <dbReference type="ARBA" id="ARBA00023141"/>
    </source>
</evidence>
<sequence>MQLHKGTSGTKLAGVIGWPIWHSRSPRLHSWWLKRYGIDGAYVPLAVRPCHFSEVVRALGKAGFQGMNVTVPHKEAALTIVDEATPLARRIGAVNTIVCADGGRLLGANTDSFGFTENLRENRPDWRVCDGPVVVLGAGGAARAIVSALVDGGVQQLFLVNRSYQRAQTLAADIGGPIEIISWSERAKILAGASLLVNTTTLGMMNSQPLEIDLGALPETAVVMDAVYTPLKTHLLAIAAERGNPIVDGIGMLLHQARPSFAAWFSLDPEVTAELRAFMLE</sequence>
<dbReference type="GO" id="GO:0009073">
    <property type="term" value="P:aromatic amino acid family biosynthetic process"/>
    <property type="evidence" value="ECO:0007669"/>
    <property type="project" value="UniProtKB-KW"/>
</dbReference>
<dbReference type="EMBL" id="LR026963">
    <property type="protein sequence ID" value="VBB69540.1"/>
    <property type="molecule type" value="Genomic_DNA"/>
</dbReference>
<evidence type="ECO:0000313" key="8">
    <source>
        <dbReference type="EMBL" id="VBB69540.1"/>
    </source>
</evidence>
<dbReference type="UniPathway" id="UPA00053">
    <property type="reaction ID" value="UER00087"/>
</dbReference>
<feature type="domain" description="Quinate/shikimate 5-dehydrogenase/glutamyl-tRNA reductase" evidence="6">
    <location>
        <begin position="132"/>
        <end position="200"/>
    </location>
</feature>
<dbReference type="InterPro" id="IPR046346">
    <property type="entry name" value="Aminoacid_DH-like_N_sf"/>
</dbReference>
<dbReference type="InterPro" id="IPR022893">
    <property type="entry name" value="Shikimate_DH_fam"/>
</dbReference>
<dbReference type="Gene3D" id="3.40.50.10860">
    <property type="entry name" value="Leucine Dehydrogenase, chain A, domain 1"/>
    <property type="match status" value="1"/>
</dbReference>
<dbReference type="Gene3D" id="3.40.50.720">
    <property type="entry name" value="NAD(P)-binding Rossmann-like Domain"/>
    <property type="match status" value="1"/>
</dbReference>
<evidence type="ECO:0000256" key="1">
    <source>
        <dbReference type="ARBA" id="ARBA00012962"/>
    </source>
</evidence>
<gene>
    <name evidence="8" type="ORF">RIEGSTA812A_PEG_1013</name>
</gene>
<dbReference type="GO" id="GO:0019632">
    <property type="term" value="P:shikimate metabolic process"/>
    <property type="evidence" value="ECO:0007669"/>
    <property type="project" value="InterPro"/>
</dbReference>
<dbReference type="NCBIfam" id="NF001312">
    <property type="entry name" value="PRK00258.1-4"/>
    <property type="match status" value="1"/>
</dbReference>
<protein>
    <recommendedName>
        <fullName evidence="1">shikimate dehydrogenase (NADP(+))</fullName>
        <ecNumber evidence="1">1.1.1.25</ecNumber>
    </recommendedName>
</protein>
<keyword evidence="3" id="KW-0521">NADP</keyword>
<dbReference type="PANTHER" id="PTHR21089">
    <property type="entry name" value="SHIKIMATE DEHYDROGENASE"/>
    <property type="match status" value="1"/>
</dbReference>
<dbReference type="SUPFAM" id="SSF51735">
    <property type="entry name" value="NAD(P)-binding Rossmann-fold domains"/>
    <property type="match status" value="1"/>
</dbReference>
<keyword evidence="4 8" id="KW-0560">Oxidoreductase</keyword>
<dbReference type="CDD" id="cd01065">
    <property type="entry name" value="NAD_bind_Shikimate_DH"/>
    <property type="match status" value="1"/>
</dbReference>
<evidence type="ECO:0000256" key="3">
    <source>
        <dbReference type="ARBA" id="ARBA00022857"/>
    </source>
</evidence>
<evidence type="ECO:0000256" key="4">
    <source>
        <dbReference type="ARBA" id="ARBA00023002"/>
    </source>
</evidence>
<dbReference type="GO" id="GO:0008652">
    <property type="term" value="P:amino acid biosynthetic process"/>
    <property type="evidence" value="ECO:0007669"/>
    <property type="project" value="UniProtKB-KW"/>
</dbReference>
<evidence type="ECO:0000256" key="2">
    <source>
        <dbReference type="ARBA" id="ARBA00022605"/>
    </source>
</evidence>
<dbReference type="EC" id="1.1.1.25" evidence="1"/>
<dbReference type="InterPro" id="IPR006151">
    <property type="entry name" value="Shikm_DH/Glu-tRNA_Rdtase"/>
</dbReference>
<dbReference type="GO" id="GO:0005829">
    <property type="term" value="C:cytosol"/>
    <property type="evidence" value="ECO:0007669"/>
    <property type="project" value="TreeGrafter"/>
</dbReference>
<keyword evidence="5" id="KW-0057">Aromatic amino acid biosynthesis</keyword>